<protein>
    <recommendedName>
        <fullName evidence="6">Ankyrin repeat protein</fullName>
    </recommendedName>
</protein>
<evidence type="ECO:0008006" key="6">
    <source>
        <dbReference type="Google" id="ProtNLM"/>
    </source>
</evidence>
<name>A0ABR2JXR3_9EUKA</name>
<organism evidence="4 5">
    <name type="scientific">Tritrichomonas musculus</name>
    <dbReference type="NCBI Taxonomy" id="1915356"/>
    <lineage>
        <taxon>Eukaryota</taxon>
        <taxon>Metamonada</taxon>
        <taxon>Parabasalia</taxon>
        <taxon>Tritrichomonadida</taxon>
        <taxon>Tritrichomonadidae</taxon>
        <taxon>Tritrichomonas</taxon>
    </lineage>
</organism>
<dbReference type="PROSITE" id="PS50297">
    <property type="entry name" value="ANK_REP_REGION"/>
    <property type="match status" value="3"/>
</dbReference>
<dbReference type="PANTHER" id="PTHR24124:SF14">
    <property type="entry name" value="CHROMOSOME UNDETERMINED SCAFFOLD_25, WHOLE GENOME SHOTGUN SEQUENCE"/>
    <property type="match status" value="1"/>
</dbReference>
<evidence type="ECO:0000313" key="4">
    <source>
        <dbReference type="EMBL" id="KAK8883645.1"/>
    </source>
</evidence>
<proteinExistence type="predicted"/>
<dbReference type="PANTHER" id="PTHR24124">
    <property type="entry name" value="ANKYRIN REPEAT FAMILY A"/>
    <property type="match status" value="1"/>
</dbReference>
<keyword evidence="2 3" id="KW-0040">ANK repeat</keyword>
<keyword evidence="5" id="KW-1185">Reference proteome</keyword>
<dbReference type="SUPFAM" id="SSF48403">
    <property type="entry name" value="Ankyrin repeat"/>
    <property type="match status" value="1"/>
</dbReference>
<feature type="repeat" description="ANK" evidence="3">
    <location>
        <begin position="135"/>
        <end position="159"/>
    </location>
</feature>
<feature type="repeat" description="ANK" evidence="3">
    <location>
        <begin position="94"/>
        <end position="117"/>
    </location>
</feature>
<reference evidence="4 5" key="1">
    <citation type="submission" date="2024-04" db="EMBL/GenBank/DDBJ databases">
        <title>Tritrichomonas musculus Genome.</title>
        <authorList>
            <person name="Alves-Ferreira E."/>
            <person name="Grigg M."/>
            <person name="Lorenzi H."/>
            <person name="Galac M."/>
        </authorList>
    </citation>
    <scope>NUCLEOTIDE SEQUENCE [LARGE SCALE GENOMIC DNA]</scope>
    <source>
        <strain evidence="4 5">EAF2021</strain>
    </source>
</reference>
<evidence type="ECO:0000313" key="5">
    <source>
        <dbReference type="Proteomes" id="UP001470230"/>
    </source>
</evidence>
<comment type="caution">
    <text evidence="4">The sequence shown here is derived from an EMBL/GenBank/DDBJ whole genome shotgun (WGS) entry which is preliminary data.</text>
</comment>
<dbReference type="EMBL" id="JAPFFF010000008">
    <property type="protein sequence ID" value="KAK8883645.1"/>
    <property type="molecule type" value="Genomic_DNA"/>
</dbReference>
<evidence type="ECO:0000256" key="2">
    <source>
        <dbReference type="ARBA" id="ARBA00023043"/>
    </source>
</evidence>
<gene>
    <name evidence="4" type="ORF">M9Y10_042741</name>
</gene>
<evidence type="ECO:0000256" key="1">
    <source>
        <dbReference type="ARBA" id="ARBA00022737"/>
    </source>
</evidence>
<evidence type="ECO:0000256" key="3">
    <source>
        <dbReference type="PROSITE-ProRule" id="PRU00023"/>
    </source>
</evidence>
<dbReference type="Gene3D" id="1.25.40.20">
    <property type="entry name" value="Ankyrin repeat-containing domain"/>
    <property type="match status" value="2"/>
</dbReference>
<dbReference type="Proteomes" id="UP001470230">
    <property type="component" value="Unassembled WGS sequence"/>
</dbReference>
<dbReference type="InterPro" id="IPR002110">
    <property type="entry name" value="Ankyrin_rpt"/>
</dbReference>
<dbReference type="SMART" id="SM00248">
    <property type="entry name" value="ANK"/>
    <property type="match status" value="4"/>
</dbReference>
<dbReference type="PROSITE" id="PS50088">
    <property type="entry name" value="ANK_REPEAT"/>
    <property type="match status" value="3"/>
</dbReference>
<sequence>MYAVERNNLEIIKLLLANPSIEVNRKAYLYKKEWYEFDKDHCVELDEMTPLHSAVKYNNPDIVKHLIDFPDTDINCKTYYILHKGRNIWQNKIELKTALHIAVENGNYEMVKILINHPSIDANIRSYKFESNKECQMTALHIASQKNQSNIVKLLLDSGKLDMNSKDNLGRTAYQLATDMEIKSLFDEYLSIT</sequence>
<dbReference type="Pfam" id="PF12796">
    <property type="entry name" value="Ank_2"/>
    <property type="match status" value="2"/>
</dbReference>
<dbReference type="InterPro" id="IPR036770">
    <property type="entry name" value="Ankyrin_rpt-contain_sf"/>
</dbReference>
<feature type="repeat" description="ANK" evidence="3">
    <location>
        <begin position="46"/>
        <end position="68"/>
    </location>
</feature>
<keyword evidence="1" id="KW-0677">Repeat</keyword>
<accession>A0ABR2JXR3</accession>